<evidence type="ECO:0000256" key="12">
    <source>
        <dbReference type="ARBA" id="ARBA00023136"/>
    </source>
</evidence>
<evidence type="ECO:0000256" key="6">
    <source>
        <dbReference type="ARBA" id="ARBA00022723"/>
    </source>
</evidence>
<keyword evidence="8" id="KW-0492">Microsome</keyword>
<name>A0A653DRT7_CALMS</name>
<keyword evidence="12" id="KW-0472">Membrane</keyword>
<dbReference type="InterPro" id="IPR050476">
    <property type="entry name" value="Insect_CytP450_Detox"/>
</dbReference>
<evidence type="ECO:0000256" key="13">
    <source>
        <dbReference type="PIRSR" id="PIRSR602401-1"/>
    </source>
</evidence>
<sequence length="115" mass="13310">SGDNFILLKGASVAIPILYIHRSAKFWHNPLKFDPDRFLTENVGDRHPLTYLAFSQGLRSCIGSTYAMMNMKVVIAAAIRRFRFFSEYKSVEDIELKMGILLRMKDGPKVWVERR</sequence>
<evidence type="ECO:0000313" key="15">
    <source>
        <dbReference type="EMBL" id="VEN62953.1"/>
    </source>
</evidence>
<keyword evidence="7" id="KW-0256">Endoplasmic reticulum</keyword>
<dbReference type="InterPro" id="IPR036396">
    <property type="entry name" value="Cyt_P450_sf"/>
</dbReference>
<dbReference type="GO" id="GO:0020037">
    <property type="term" value="F:heme binding"/>
    <property type="evidence" value="ECO:0007669"/>
    <property type="project" value="InterPro"/>
</dbReference>
<dbReference type="OrthoDB" id="1470350at2759"/>
<evidence type="ECO:0000256" key="3">
    <source>
        <dbReference type="ARBA" id="ARBA00004406"/>
    </source>
</evidence>
<dbReference type="InterPro" id="IPR001128">
    <property type="entry name" value="Cyt_P450"/>
</dbReference>
<dbReference type="Gene3D" id="1.10.630.10">
    <property type="entry name" value="Cytochrome P450"/>
    <property type="match status" value="1"/>
</dbReference>
<proteinExistence type="inferred from homology"/>
<evidence type="ECO:0008006" key="17">
    <source>
        <dbReference type="Google" id="ProtNLM"/>
    </source>
</evidence>
<dbReference type="PRINTS" id="PR00463">
    <property type="entry name" value="EP450I"/>
</dbReference>
<keyword evidence="10 13" id="KW-0408">Iron</keyword>
<evidence type="ECO:0000256" key="14">
    <source>
        <dbReference type="RuleBase" id="RU000461"/>
    </source>
</evidence>
<reference evidence="15 16" key="1">
    <citation type="submission" date="2019-01" db="EMBL/GenBank/DDBJ databases">
        <authorList>
            <person name="Sayadi A."/>
        </authorList>
    </citation>
    <scope>NUCLEOTIDE SEQUENCE [LARGE SCALE GENOMIC DNA]</scope>
</reference>
<dbReference type="PROSITE" id="PS00086">
    <property type="entry name" value="CYTOCHROME_P450"/>
    <property type="match status" value="1"/>
</dbReference>
<dbReference type="Proteomes" id="UP000410492">
    <property type="component" value="Unassembled WGS sequence"/>
</dbReference>
<gene>
    <name evidence="15" type="ORF">CALMAC_LOCUS19921</name>
</gene>
<dbReference type="InterPro" id="IPR017972">
    <property type="entry name" value="Cyt_P450_CS"/>
</dbReference>
<comment type="similarity">
    <text evidence="4 14">Belongs to the cytochrome P450 family.</text>
</comment>
<dbReference type="AlphaFoldDB" id="A0A653DRT7"/>
<dbReference type="InterPro" id="IPR002401">
    <property type="entry name" value="Cyt_P450_E_grp-I"/>
</dbReference>
<comment type="cofactor">
    <cofactor evidence="1 13">
        <name>heme</name>
        <dbReference type="ChEBI" id="CHEBI:30413"/>
    </cofactor>
</comment>
<keyword evidence="5 13" id="KW-0349">Heme</keyword>
<dbReference type="SUPFAM" id="SSF48264">
    <property type="entry name" value="Cytochrome P450"/>
    <property type="match status" value="1"/>
</dbReference>
<evidence type="ECO:0000256" key="1">
    <source>
        <dbReference type="ARBA" id="ARBA00001971"/>
    </source>
</evidence>
<keyword evidence="6 13" id="KW-0479">Metal-binding</keyword>
<evidence type="ECO:0000256" key="7">
    <source>
        <dbReference type="ARBA" id="ARBA00022824"/>
    </source>
</evidence>
<dbReference type="Pfam" id="PF00067">
    <property type="entry name" value="p450"/>
    <property type="match status" value="1"/>
</dbReference>
<evidence type="ECO:0000256" key="11">
    <source>
        <dbReference type="ARBA" id="ARBA00023033"/>
    </source>
</evidence>
<organism evidence="15 16">
    <name type="scientific">Callosobruchus maculatus</name>
    <name type="common">Southern cowpea weevil</name>
    <name type="synonym">Pulse bruchid</name>
    <dbReference type="NCBI Taxonomy" id="64391"/>
    <lineage>
        <taxon>Eukaryota</taxon>
        <taxon>Metazoa</taxon>
        <taxon>Ecdysozoa</taxon>
        <taxon>Arthropoda</taxon>
        <taxon>Hexapoda</taxon>
        <taxon>Insecta</taxon>
        <taxon>Pterygota</taxon>
        <taxon>Neoptera</taxon>
        <taxon>Endopterygota</taxon>
        <taxon>Coleoptera</taxon>
        <taxon>Polyphaga</taxon>
        <taxon>Cucujiformia</taxon>
        <taxon>Chrysomeloidea</taxon>
        <taxon>Chrysomelidae</taxon>
        <taxon>Bruchinae</taxon>
        <taxon>Bruchini</taxon>
        <taxon>Callosobruchus</taxon>
    </lineage>
</organism>
<keyword evidence="9 14" id="KW-0560">Oxidoreductase</keyword>
<feature type="binding site" description="axial binding residue" evidence="13">
    <location>
        <position position="61"/>
    </location>
    <ligand>
        <name>heme</name>
        <dbReference type="ChEBI" id="CHEBI:30413"/>
    </ligand>
    <ligandPart>
        <name>Fe</name>
        <dbReference type="ChEBI" id="CHEBI:18248"/>
    </ligandPart>
</feature>
<protein>
    <recommendedName>
        <fullName evidence="17">Cytochrome P450</fullName>
    </recommendedName>
</protein>
<keyword evidence="16" id="KW-1185">Reference proteome</keyword>
<dbReference type="PANTHER" id="PTHR24292">
    <property type="entry name" value="CYTOCHROME P450"/>
    <property type="match status" value="1"/>
</dbReference>
<keyword evidence="11 14" id="KW-0503">Monooxygenase</keyword>
<dbReference type="GO" id="GO:0004497">
    <property type="term" value="F:monooxygenase activity"/>
    <property type="evidence" value="ECO:0007669"/>
    <property type="project" value="UniProtKB-KW"/>
</dbReference>
<evidence type="ECO:0000313" key="16">
    <source>
        <dbReference type="Proteomes" id="UP000410492"/>
    </source>
</evidence>
<dbReference type="GO" id="GO:0005789">
    <property type="term" value="C:endoplasmic reticulum membrane"/>
    <property type="evidence" value="ECO:0007669"/>
    <property type="project" value="UniProtKB-SubCell"/>
</dbReference>
<feature type="non-terminal residue" evidence="15">
    <location>
        <position position="1"/>
    </location>
</feature>
<dbReference type="GO" id="GO:0005506">
    <property type="term" value="F:iron ion binding"/>
    <property type="evidence" value="ECO:0007669"/>
    <property type="project" value="InterPro"/>
</dbReference>
<dbReference type="GO" id="GO:0016705">
    <property type="term" value="F:oxidoreductase activity, acting on paired donors, with incorporation or reduction of molecular oxygen"/>
    <property type="evidence" value="ECO:0007669"/>
    <property type="project" value="InterPro"/>
</dbReference>
<accession>A0A653DRT7</accession>
<dbReference type="PANTHER" id="PTHR24292:SF102">
    <property type="entry name" value="CYTOCHROME P450 FAMILY-RELATED"/>
    <property type="match status" value="1"/>
</dbReference>
<evidence type="ECO:0000256" key="10">
    <source>
        <dbReference type="ARBA" id="ARBA00023004"/>
    </source>
</evidence>
<dbReference type="EMBL" id="CAACVG010014250">
    <property type="protein sequence ID" value="VEN62953.1"/>
    <property type="molecule type" value="Genomic_DNA"/>
</dbReference>
<evidence type="ECO:0000256" key="4">
    <source>
        <dbReference type="ARBA" id="ARBA00010617"/>
    </source>
</evidence>
<evidence type="ECO:0000256" key="8">
    <source>
        <dbReference type="ARBA" id="ARBA00022848"/>
    </source>
</evidence>
<evidence type="ECO:0000256" key="5">
    <source>
        <dbReference type="ARBA" id="ARBA00022617"/>
    </source>
</evidence>
<evidence type="ECO:0000256" key="2">
    <source>
        <dbReference type="ARBA" id="ARBA00004174"/>
    </source>
</evidence>
<evidence type="ECO:0000256" key="9">
    <source>
        <dbReference type="ARBA" id="ARBA00023002"/>
    </source>
</evidence>
<comment type="subcellular location">
    <subcellularLocation>
        <location evidence="3">Endoplasmic reticulum membrane</location>
        <topology evidence="3">Peripheral membrane protein</topology>
    </subcellularLocation>
    <subcellularLocation>
        <location evidence="2">Microsome membrane</location>
        <topology evidence="2">Peripheral membrane protein</topology>
    </subcellularLocation>
</comment>